<proteinExistence type="predicted"/>
<protein>
    <submittedName>
        <fullName evidence="1">Uncharacterized protein</fullName>
    </submittedName>
</protein>
<dbReference type="OrthoDB" id="3197453at2"/>
<sequence length="746" mass="80205">MYTKDLVAILTTTDGKTYTLDKTKLLSRTFTENSSSASDIALGYCAAKSYTFALNNLNGQWDDVILTDATMVLSVVDAADETGGYKIGKFYVETAKKENGAINITSTDAMTKFDTKFMGATYPCTIGHLVQVIADQLAIDLITPTFTNSEFTIKKGDRLKGASCRNILALCCELAGCFAQITADEELQLRWYDFSTMATEYVYSDFSKFVADETPTQITGVRYYLEDKKLTAGNDGNAITITANDALFDDADESDIQGVLDNIYNEKIKQLGYLPCNFTTSDFRGLKIGDAVRVTTEKGQRYVSIVTQNKIIGMMQNQVLSVGKSIIADKGYTQAVKGVNDTDIGDKIGYVLGYNLAAYTYTDSAQTLCAVAVEGDNDTRVDTQLLLTYEFTPTEPEALTVTGDVAGAVSGTFEGVIDTTDTTAVSGTQTGDLTGTLTGAAVAAQDAPLITIDYRMDATVQCRMYQRPHPGANTFSAAFIPITQKGGTVSHDVQVTVAGGQIAVDKRGASISLLVKNGTVIDTPPWPEINITQTFNPIVVNASDDAAIKIVDMFESITAGPQVPTGGIFTEIYTPISVVSQDSYIYVGSDDNLLSPYWQTENLTSYNGLAVTSLLDCTLLFNGTYQSSAMGNIMFAPQFEAVDGGRPAAWDTLSMMESGKIYQMDIEVISGTLMVPEGASTDSFNIALGYASAGNPAFLTAKLLQGEVTATGTATSPISNLRLCLRQNVSITADNYKIKVKITEVI</sequence>
<dbReference type="RefSeq" id="WP_090304707.1">
    <property type="nucleotide sequence ID" value="NZ_FNRK01000003.1"/>
</dbReference>
<evidence type="ECO:0000313" key="1">
    <source>
        <dbReference type="EMBL" id="SEA06179.1"/>
    </source>
</evidence>
<gene>
    <name evidence="1" type="ORF">SAMN04515656_10349</name>
</gene>
<accession>A0A1H3Y3F1</accession>
<name>A0A1H3Y3F1_9FIRM</name>
<dbReference type="EMBL" id="FNRK01000003">
    <property type="protein sequence ID" value="SEA06179.1"/>
    <property type="molecule type" value="Genomic_DNA"/>
</dbReference>
<evidence type="ECO:0000313" key="2">
    <source>
        <dbReference type="Proteomes" id="UP000199394"/>
    </source>
</evidence>
<dbReference type="Proteomes" id="UP000199394">
    <property type="component" value="Unassembled WGS sequence"/>
</dbReference>
<dbReference type="AlphaFoldDB" id="A0A1H3Y3F1"/>
<keyword evidence="2" id="KW-1185">Reference proteome</keyword>
<organism evidence="1 2">
    <name type="scientific">Eubacterium aggregans</name>
    <dbReference type="NCBI Taxonomy" id="81409"/>
    <lineage>
        <taxon>Bacteria</taxon>
        <taxon>Bacillati</taxon>
        <taxon>Bacillota</taxon>
        <taxon>Clostridia</taxon>
        <taxon>Eubacteriales</taxon>
        <taxon>Eubacteriaceae</taxon>
        <taxon>Eubacterium</taxon>
    </lineage>
</organism>
<dbReference type="STRING" id="81409.SAMN04515656_10349"/>
<reference evidence="1 2" key="1">
    <citation type="submission" date="2016-10" db="EMBL/GenBank/DDBJ databases">
        <authorList>
            <person name="de Groot N.N."/>
        </authorList>
    </citation>
    <scope>NUCLEOTIDE SEQUENCE [LARGE SCALE GENOMIC DNA]</scope>
    <source>
        <strain evidence="1 2">SR12</strain>
    </source>
</reference>